<dbReference type="Proteomes" id="UP001139354">
    <property type="component" value="Unassembled WGS sequence"/>
</dbReference>
<gene>
    <name evidence="9" type="ORF">KEC57_13420</name>
</gene>
<evidence type="ECO:0000256" key="2">
    <source>
        <dbReference type="ARBA" id="ARBA00022714"/>
    </source>
</evidence>
<dbReference type="SUPFAM" id="SSF54292">
    <property type="entry name" value="2Fe-2S ferredoxin-like"/>
    <property type="match status" value="1"/>
</dbReference>
<dbReference type="AlphaFoldDB" id="A0A9X1S4N4"/>
<comment type="similarity">
    <text evidence="1">Belongs to the adrenodoxin/putidaredoxin family.</text>
</comment>
<dbReference type="GO" id="GO:0140647">
    <property type="term" value="P:P450-containing electron transport chain"/>
    <property type="evidence" value="ECO:0007669"/>
    <property type="project" value="InterPro"/>
</dbReference>
<protein>
    <submittedName>
        <fullName evidence="9">2Fe-2S iron-sulfur cluster binding domain-containing protein</fullName>
    </submittedName>
</protein>
<keyword evidence="10" id="KW-1185">Reference proteome</keyword>
<evidence type="ECO:0000256" key="1">
    <source>
        <dbReference type="ARBA" id="ARBA00010914"/>
    </source>
</evidence>
<evidence type="ECO:0000256" key="4">
    <source>
        <dbReference type="ARBA" id="ARBA00023004"/>
    </source>
</evidence>
<sequence>MRTRSSSAAGSSGDRRASPSRGTRSPDVPEVTFHLAPAGRAAVSVTVADGMSVMRAAVTNAVPGIIGECGGQAMCATCHVLVREEFLDRLAPAGADEVDMLEFSVSGRDEARSRLGCQIHLGPALPALEVDIPASQYS</sequence>
<dbReference type="EMBL" id="JAGTTN010000004">
    <property type="protein sequence ID" value="MCC2033180.1"/>
    <property type="molecule type" value="Genomic_DNA"/>
</dbReference>
<evidence type="ECO:0000313" key="9">
    <source>
        <dbReference type="EMBL" id="MCC2033180.1"/>
    </source>
</evidence>
<dbReference type="PANTHER" id="PTHR23426">
    <property type="entry name" value="FERREDOXIN/ADRENODOXIN"/>
    <property type="match status" value="1"/>
</dbReference>
<dbReference type="GO" id="GO:0005829">
    <property type="term" value="C:cytosol"/>
    <property type="evidence" value="ECO:0007669"/>
    <property type="project" value="TreeGrafter"/>
</dbReference>
<name>A0A9X1S4N4_9MICO</name>
<dbReference type="InterPro" id="IPR036010">
    <property type="entry name" value="2Fe-2S_ferredoxin-like_sf"/>
</dbReference>
<dbReference type="Pfam" id="PF00111">
    <property type="entry name" value="Fer2"/>
    <property type="match status" value="1"/>
</dbReference>
<dbReference type="PROSITE" id="PS51085">
    <property type="entry name" value="2FE2S_FER_2"/>
    <property type="match status" value="1"/>
</dbReference>
<keyword evidence="4" id="KW-0408">Iron</keyword>
<dbReference type="InterPro" id="IPR001041">
    <property type="entry name" value="2Fe-2S_ferredoxin-type"/>
</dbReference>
<reference evidence="9" key="1">
    <citation type="submission" date="2021-04" db="EMBL/GenBank/DDBJ databases">
        <title>Microbacterium tenobrionis sp. nov. and Microbacterium allomyrinae sp. nov., isolated from larvae of Tenobrio molitor and Allomyrina dichotoma, respectively.</title>
        <authorList>
            <person name="Lee S.D."/>
        </authorList>
    </citation>
    <scope>NUCLEOTIDE SEQUENCE</scope>
    <source>
        <strain evidence="9">BWT-G7</strain>
    </source>
</reference>
<feature type="compositionally biased region" description="Low complexity" evidence="7">
    <location>
        <begin position="1"/>
        <end position="12"/>
    </location>
</feature>
<keyword evidence="5" id="KW-0411">Iron-sulfur</keyword>
<dbReference type="InterPro" id="IPR018298">
    <property type="entry name" value="Adrenodoxin_Fe-S_BS"/>
</dbReference>
<keyword evidence="2" id="KW-0001">2Fe-2S</keyword>
<evidence type="ECO:0000256" key="6">
    <source>
        <dbReference type="ARBA" id="ARBA00034078"/>
    </source>
</evidence>
<dbReference type="PROSITE" id="PS00814">
    <property type="entry name" value="ADX"/>
    <property type="match status" value="1"/>
</dbReference>
<evidence type="ECO:0000259" key="8">
    <source>
        <dbReference type="PROSITE" id="PS51085"/>
    </source>
</evidence>
<evidence type="ECO:0000313" key="10">
    <source>
        <dbReference type="Proteomes" id="UP001139354"/>
    </source>
</evidence>
<dbReference type="CDD" id="cd00207">
    <property type="entry name" value="fer2"/>
    <property type="match status" value="1"/>
</dbReference>
<comment type="caution">
    <text evidence="9">The sequence shown here is derived from an EMBL/GenBank/DDBJ whole genome shotgun (WGS) entry which is preliminary data.</text>
</comment>
<feature type="region of interest" description="Disordered" evidence="7">
    <location>
        <begin position="1"/>
        <end position="30"/>
    </location>
</feature>
<evidence type="ECO:0000256" key="3">
    <source>
        <dbReference type="ARBA" id="ARBA00022723"/>
    </source>
</evidence>
<dbReference type="Gene3D" id="3.10.20.30">
    <property type="match status" value="1"/>
</dbReference>
<dbReference type="PANTHER" id="PTHR23426:SF65">
    <property type="entry name" value="FERREDOXIN-2, MITOCHONDRIAL"/>
    <property type="match status" value="1"/>
</dbReference>
<dbReference type="InterPro" id="IPR001055">
    <property type="entry name" value="Adrenodoxin-like"/>
</dbReference>
<organism evidence="9 10">
    <name type="scientific">Microbacterium allomyrinae</name>
    <dbReference type="NCBI Taxonomy" id="2830666"/>
    <lineage>
        <taxon>Bacteria</taxon>
        <taxon>Bacillati</taxon>
        <taxon>Actinomycetota</taxon>
        <taxon>Actinomycetes</taxon>
        <taxon>Micrococcales</taxon>
        <taxon>Microbacteriaceae</taxon>
        <taxon>Microbacterium</taxon>
    </lineage>
</organism>
<evidence type="ECO:0000256" key="5">
    <source>
        <dbReference type="ARBA" id="ARBA00023014"/>
    </source>
</evidence>
<accession>A0A9X1S4N4</accession>
<dbReference type="GO" id="GO:0009055">
    <property type="term" value="F:electron transfer activity"/>
    <property type="evidence" value="ECO:0007669"/>
    <property type="project" value="TreeGrafter"/>
</dbReference>
<comment type="cofactor">
    <cofactor evidence="6">
        <name>[2Fe-2S] cluster</name>
        <dbReference type="ChEBI" id="CHEBI:190135"/>
    </cofactor>
</comment>
<feature type="domain" description="2Fe-2S ferredoxin-type" evidence="8">
    <location>
        <begin position="29"/>
        <end position="136"/>
    </location>
</feature>
<dbReference type="GO" id="GO:0046872">
    <property type="term" value="F:metal ion binding"/>
    <property type="evidence" value="ECO:0007669"/>
    <property type="project" value="UniProtKB-KW"/>
</dbReference>
<dbReference type="GO" id="GO:0051537">
    <property type="term" value="F:2 iron, 2 sulfur cluster binding"/>
    <property type="evidence" value="ECO:0007669"/>
    <property type="project" value="UniProtKB-KW"/>
</dbReference>
<proteinExistence type="inferred from homology"/>
<dbReference type="InterPro" id="IPR012675">
    <property type="entry name" value="Beta-grasp_dom_sf"/>
</dbReference>
<evidence type="ECO:0000256" key="7">
    <source>
        <dbReference type="SAM" id="MobiDB-lite"/>
    </source>
</evidence>
<keyword evidence="3" id="KW-0479">Metal-binding</keyword>